<dbReference type="Proteomes" id="UP000221691">
    <property type="component" value="Segment"/>
</dbReference>
<proteinExistence type="predicted"/>
<evidence type="ECO:0000313" key="2">
    <source>
        <dbReference type="Proteomes" id="UP000221691"/>
    </source>
</evidence>
<evidence type="ECO:0000313" key="1">
    <source>
        <dbReference type="EMBL" id="ARB12699.1"/>
    </source>
</evidence>
<keyword evidence="2" id="KW-1185">Reference proteome</keyword>
<gene>
    <name evidence="1" type="ORF">BIS47_195</name>
</gene>
<accession>A0A1V0E774</accession>
<dbReference type="EMBL" id="KY652726">
    <property type="protein sequence ID" value="ARB12699.1"/>
    <property type="molecule type" value="Genomic_DNA"/>
</dbReference>
<organism evidence="1 2">
    <name type="scientific">Klebsiella phage vB_KpnM_BIS47</name>
    <dbReference type="NCBI Taxonomy" id="1907784"/>
    <lineage>
        <taxon>Viruses</taxon>
        <taxon>Duplodnaviria</taxon>
        <taxon>Heunggongvirae</taxon>
        <taxon>Uroviricota</taxon>
        <taxon>Caudoviricetes</taxon>
        <taxon>Vequintavirinae</taxon>
        <taxon>Mydovirus</taxon>
        <taxon>Mydovirus BIS47</taxon>
    </lineage>
</organism>
<dbReference type="KEGG" id="vg:55632688"/>
<reference evidence="1 2" key="1">
    <citation type="submission" date="2017-02" db="EMBL/GenBank/DDBJ databases">
        <title>Genome sequencing and assembly of Klebsiella pneumoniae phages.</title>
        <authorList>
            <person name="Labudda L."/>
            <person name="Strapagiel D."/>
            <person name="Karczewska-Golec J."/>
            <person name="Golec P."/>
        </authorList>
    </citation>
    <scope>NUCLEOTIDE SEQUENCE [LARGE SCALE GENOMIC DNA]</scope>
</reference>
<name>A0A1V0E774_9CAUD</name>
<dbReference type="GeneID" id="55632688"/>
<protein>
    <submittedName>
        <fullName evidence="1">Uncharacterized protein</fullName>
    </submittedName>
</protein>
<sequence>MEKQNMYKTAYSSEFCCYVGINRAWKDSNGKWIFECSNVAKGLDNFLFRESELEKFCL</sequence>
<dbReference type="RefSeq" id="YP_009832702.1">
    <property type="nucleotide sequence ID" value="NC_048656.1"/>
</dbReference>